<proteinExistence type="predicted"/>
<feature type="modified residue" description="4-aspartylphosphate" evidence="6">
    <location>
        <position position="53"/>
    </location>
</feature>
<evidence type="ECO:0000313" key="11">
    <source>
        <dbReference type="Proteomes" id="UP000618579"/>
    </source>
</evidence>
<dbReference type="PANTHER" id="PTHR48111:SF2">
    <property type="entry name" value="RESPONSE REGULATOR SAER"/>
    <property type="match status" value="1"/>
</dbReference>
<dbReference type="PANTHER" id="PTHR48111">
    <property type="entry name" value="REGULATOR OF RPOS"/>
    <property type="match status" value="1"/>
</dbReference>
<dbReference type="CDD" id="cd00383">
    <property type="entry name" value="trans_reg_C"/>
    <property type="match status" value="1"/>
</dbReference>
<keyword evidence="4 7" id="KW-0238">DNA-binding</keyword>
<dbReference type="SMART" id="SM00862">
    <property type="entry name" value="Trans_reg_C"/>
    <property type="match status" value="1"/>
</dbReference>
<dbReference type="Gene3D" id="1.10.10.10">
    <property type="entry name" value="Winged helix-like DNA-binding domain superfamily/Winged helix DNA-binding domain"/>
    <property type="match status" value="1"/>
</dbReference>
<feature type="domain" description="Response regulatory" evidence="8">
    <location>
        <begin position="4"/>
        <end position="117"/>
    </location>
</feature>
<protein>
    <submittedName>
        <fullName evidence="10">Response regulator</fullName>
    </submittedName>
</protein>
<comment type="caution">
    <text evidence="10">The sequence shown here is derived from an EMBL/GenBank/DDBJ whole genome shotgun (WGS) entry which is preliminary data.</text>
</comment>
<evidence type="ECO:0000313" key="10">
    <source>
        <dbReference type="EMBL" id="NOU98530.1"/>
    </source>
</evidence>
<dbReference type="CDD" id="cd17574">
    <property type="entry name" value="REC_OmpR"/>
    <property type="match status" value="1"/>
</dbReference>
<dbReference type="InterPro" id="IPR001789">
    <property type="entry name" value="Sig_transdc_resp-reg_receiver"/>
</dbReference>
<dbReference type="SMART" id="SM00448">
    <property type="entry name" value="REC"/>
    <property type="match status" value="1"/>
</dbReference>
<dbReference type="InterPro" id="IPR011006">
    <property type="entry name" value="CheY-like_superfamily"/>
</dbReference>
<dbReference type="Pfam" id="PF00486">
    <property type="entry name" value="Trans_reg_C"/>
    <property type="match status" value="1"/>
</dbReference>
<evidence type="ECO:0000256" key="4">
    <source>
        <dbReference type="ARBA" id="ARBA00023125"/>
    </source>
</evidence>
<gene>
    <name evidence="10" type="ORF">GC097_00620</name>
</gene>
<keyword evidence="3" id="KW-0805">Transcription regulation</keyword>
<evidence type="ECO:0000256" key="3">
    <source>
        <dbReference type="ARBA" id="ARBA00023015"/>
    </source>
</evidence>
<reference evidence="10 11" key="1">
    <citation type="submission" date="2019-10" db="EMBL/GenBank/DDBJ databases">
        <title>Description of Paenibacillus pedi sp. nov.</title>
        <authorList>
            <person name="Carlier A."/>
            <person name="Qi S."/>
        </authorList>
    </citation>
    <scope>NUCLEOTIDE SEQUENCE [LARGE SCALE GENOMIC DNA]</scope>
    <source>
        <strain evidence="10 11">LMG 31457</strain>
    </source>
</reference>
<dbReference type="SUPFAM" id="SSF52172">
    <property type="entry name" value="CheY-like"/>
    <property type="match status" value="1"/>
</dbReference>
<dbReference type="Pfam" id="PF00072">
    <property type="entry name" value="Response_reg"/>
    <property type="match status" value="1"/>
</dbReference>
<keyword evidence="1 6" id="KW-0597">Phosphoprotein</keyword>
<name>A0ABX1ZEK7_9BACL</name>
<keyword evidence="2" id="KW-0902">Two-component regulatory system</keyword>
<feature type="DNA-binding region" description="OmpR/PhoB-type" evidence="7">
    <location>
        <begin position="133"/>
        <end position="231"/>
    </location>
</feature>
<evidence type="ECO:0000256" key="6">
    <source>
        <dbReference type="PROSITE-ProRule" id="PRU00169"/>
    </source>
</evidence>
<dbReference type="Gene3D" id="6.10.250.690">
    <property type="match status" value="1"/>
</dbReference>
<dbReference type="RefSeq" id="WP_171681420.1">
    <property type="nucleotide sequence ID" value="NZ_WHNZ01000007.1"/>
</dbReference>
<evidence type="ECO:0000256" key="1">
    <source>
        <dbReference type="ARBA" id="ARBA00022553"/>
    </source>
</evidence>
<dbReference type="PROSITE" id="PS51755">
    <property type="entry name" value="OMPR_PHOB"/>
    <property type="match status" value="1"/>
</dbReference>
<feature type="domain" description="OmpR/PhoB-type" evidence="9">
    <location>
        <begin position="133"/>
        <end position="231"/>
    </location>
</feature>
<evidence type="ECO:0000256" key="2">
    <source>
        <dbReference type="ARBA" id="ARBA00023012"/>
    </source>
</evidence>
<evidence type="ECO:0000256" key="5">
    <source>
        <dbReference type="ARBA" id="ARBA00023163"/>
    </source>
</evidence>
<organism evidence="10 11">
    <name type="scientific">Paenibacillus planticolens</name>
    <dbReference type="NCBI Taxonomy" id="2654976"/>
    <lineage>
        <taxon>Bacteria</taxon>
        <taxon>Bacillati</taxon>
        <taxon>Bacillota</taxon>
        <taxon>Bacilli</taxon>
        <taxon>Bacillales</taxon>
        <taxon>Paenibacillaceae</taxon>
        <taxon>Paenibacillus</taxon>
    </lineage>
</organism>
<evidence type="ECO:0000259" key="8">
    <source>
        <dbReference type="PROSITE" id="PS50110"/>
    </source>
</evidence>
<dbReference type="InterPro" id="IPR036388">
    <property type="entry name" value="WH-like_DNA-bd_sf"/>
</dbReference>
<dbReference type="EMBL" id="WHNZ01000007">
    <property type="protein sequence ID" value="NOU98530.1"/>
    <property type="molecule type" value="Genomic_DNA"/>
</dbReference>
<accession>A0ABX1ZEK7</accession>
<evidence type="ECO:0000256" key="7">
    <source>
        <dbReference type="PROSITE-ProRule" id="PRU01091"/>
    </source>
</evidence>
<evidence type="ECO:0000259" key="9">
    <source>
        <dbReference type="PROSITE" id="PS51755"/>
    </source>
</evidence>
<dbReference type="InterPro" id="IPR001867">
    <property type="entry name" value="OmpR/PhoB-type_DNA-bd"/>
</dbReference>
<dbReference type="Proteomes" id="UP000618579">
    <property type="component" value="Unassembled WGS sequence"/>
</dbReference>
<keyword evidence="11" id="KW-1185">Reference proteome</keyword>
<dbReference type="PROSITE" id="PS50110">
    <property type="entry name" value="RESPONSE_REGULATORY"/>
    <property type="match status" value="1"/>
</dbReference>
<dbReference type="InterPro" id="IPR039420">
    <property type="entry name" value="WalR-like"/>
</dbReference>
<keyword evidence="5" id="KW-0804">Transcription</keyword>
<dbReference type="Gene3D" id="3.40.50.2300">
    <property type="match status" value="1"/>
</dbReference>
<sequence>MKQTVLVADDDLEIRDVIRIYLQNEGYSVFEAENGVEALELLRRETVNLIILDVMMPRMDGIKACFKMREITSAPIIMLSAKGEDIDKITGLTTGADDYVAKPFNPLELIARVKAHLRRQSLTGANGSKASDNAILELDNLIIDISRHHVSVRGKEIYLTPLEFSILELLASHRGQVFNIEKIYQSVWKEDKFLSDNTVMVHIRNIREKIENNPREPQYVKTVWGVGYKVD</sequence>